<evidence type="ECO:0000313" key="2">
    <source>
        <dbReference type="EMBL" id="SKA02428.1"/>
    </source>
</evidence>
<dbReference type="Proteomes" id="UP000190888">
    <property type="component" value="Unassembled WGS sequence"/>
</dbReference>
<name>A0A1T4QGL5_9BACT</name>
<proteinExistence type="predicted"/>
<evidence type="ECO:0000313" key="3">
    <source>
        <dbReference type="Proteomes" id="UP000190888"/>
    </source>
</evidence>
<evidence type="ECO:0000259" key="1">
    <source>
        <dbReference type="Pfam" id="PF17116"/>
    </source>
</evidence>
<accession>A0A1T4QGL5</accession>
<organism evidence="2 3">
    <name type="scientific">Sediminibacterium ginsengisoli</name>
    <dbReference type="NCBI Taxonomy" id="413434"/>
    <lineage>
        <taxon>Bacteria</taxon>
        <taxon>Pseudomonadati</taxon>
        <taxon>Bacteroidota</taxon>
        <taxon>Chitinophagia</taxon>
        <taxon>Chitinophagales</taxon>
        <taxon>Chitinophagaceae</taxon>
        <taxon>Sediminibacterium</taxon>
    </lineage>
</organism>
<dbReference type="STRING" id="413434.SAMN04488132_10897"/>
<gene>
    <name evidence="2" type="ORF">SAMN04488132_10897</name>
</gene>
<sequence length="439" mass="51293">MEHTDIQMYLASYMKYLILFIVTARFCLNATGQVKPDHVYMNDIRTVKLFPQNNQQAMPLIRLNSADLLELHFDDMSGFPKNYYYTIELCNADWKPADQVSPFDYIKGFQQNRLTQYRMSSIANAKYVHYQATMPDRNCVPTKSGNYLLRVFLNGDTSQVAFTKRFMVVDQRTTVGARVVQPMDNQLMQTHQKIQFSVGARDLNILNPQQQAKVWVVQNNRWDEAQTNVQPPFIRNGVLEYSGGWEFIFPAGKEYRWADLRSFRFESDRVERVDRFARPLDIYMKPDAIRNNLRYAFFSDRNGWDEIDNTESVNPWWQSDYANVHFTLATADKKPLQGKNVYMVGELTGNQVGDTSLMRFDEATGAYTKTLFLKQGYYSYCYVTLDKTDRQARPDVSATEGNYWETENEYTIFFYFRSMGGRHDELLGINTINSRAVRN</sequence>
<reference evidence="2 3" key="1">
    <citation type="submission" date="2017-02" db="EMBL/GenBank/DDBJ databases">
        <authorList>
            <person name="Peterson S.W."/>
        </authorList>
    </citation>
    <scope>NUCLEOTIDE SEQUENCE [LARGE SCALE GENOMIC DNA]</scope>
    <source>
        <strain evidence="2 3">DSM 22335</strain>
    </source>
</reference>
<feature type="domain" description="Type 9 secretion system plug protein N-terminal" evidence="1">
    <location>
        <begin position="44"/>
        <end position="169"/>
    </location>
</feature>
<dbReference type="Pfam" id="PF17116">
    <property type="entry name" value="T9SS_plug_1st"/>
    <property type="match status" value="1"/>
</dbReference>
<protein>
    <recommendedName>
        <fullName evidence="1">Type 9 secretion system plug protein N-terminal domain-containing protein</fullName>
    </recommendedName>
</protein>
<keyword evidence="3" id="KW-1185">Reference proteome</keyword>
<dbReference type="AlphaFoldDB" id="A0A1T4QGL5"/>
<dbReference type="InterPro" id="IPR031345">
    <property type="entry name" value="T9SS_Plug_N"/>
</dbReference>
<dbReference type="EMBL" id="FUWH01000008">
    <property type="protein sequence ID" value="SKA02428.1"/>
    <property type="molecule type" value="Genomic_DNA"/>
</dbReference>